<organism evidence="2 3">
    <name type="scientific">Panicum hallii var. hallii</name>
    <dbReference type="NCBI Taxonomy" id="1504633"/>
    <lineage>
        <taxon>Eukaryota</taxon>
        <taxon>Viridiplantae</taxon>
        <taxon>Streptophyta</taxon>
        <taxon>Embryophyta</taxon>
        <taxon>Tracheophyta</taxon>
        <taxon>Spermatophyta</taxon>
        <taxon>Magnoliopsida</taxon>
        <taxon>Liliopsida</taxon>
        <taxon>Poales</taxon>
        <taxon>Poaceae</taxon>
        <taxon>PACMAD clade</taxon>
        <taxon>Panicoideae</taxon>
        <taxon>Panicodae</taxon>
        <taxon>Paniceae</taxon>
        <taxon>Panicinae</taxon>
        <taxon>Panicum</taxon>
        <taxon>Panicum sect. Panicum</taxon>
    </lineage>
</organism>
<evidence type="ECO:0000313" key="3">
    <source>
        <dbReference type="Proteomes" id="UP000244336"/>
    </source>
</evidence>
<dbReference type="Gramene" id="PUZ57023">
    <property type="protein sequence ID" value="PUZ57023"/>
    <property type="gene ID" value="GQ55_5G395100"/>
</dbReference>
<reference evidence="2 3" key="1">
    <citation type="submission" date="2018-04" db="EMBL/GenBank/DDBJ databases">
        <title>WGS assembly of Panicum hallii var. hallii HAL2.</title>
        <authorList>
            <person name="Lovell J."/>
            <person name="Jenkins J."/>
            <person name="Lowry D."/>
            <person name="Mamidi S."/>
            <person name="Sreedasyam A."/>
            <person name="Weng X."/>
            <person name="Barry K."/>
            <person name="Bonette J."/>
            <person name="Campitelli B."/>
            <person name="Daum C."/>
            <person name="Gordon S."/>
            <person name="Gould B."/>
            <person name="Lipzen A."/>
            <person name="MacQueen A."/>
            <person name="Palacio-Mejia J."/>
            <person name="Plott C."/>
            <person name="Shakirov E."/>
            <person name="Shu S."/>
            <person name="Yoshinaga Y."/>
            <person name="Zane M."/>
            <person name="Rokhsar D."/>
            <person name="Grimwood J."/>
            <person name="Schmutz J."/>
            <person name="Juenger T."/>
        </authorList>
    </citation>
    <scope>NUCLEOTIDE SEQUENCE [LARGE SCALE GENOMIC DNA]</scope>
    <source>
        <strain evidence="3">cv. HAL2</strain>
    </source>
</reference>
<keyword evidence="3" id="KW-1185">Reference proteome</keyword>
<dbReference type="AlphaFoldDB" id="A0A2T7DN64"/>
<protein>
    <submittedName>
        <fullName evidence="2">Uncharacterized protein</fullName>
    </submittedName>
</protein>
<evidence type="ECO:0000313" key="2">
    <source>
        <dbReference type="EMBL" id="PUZ57023.1"/>
    </source>
</evidence>
<name>A0A2T7DN64_9POAL</name>
<gene>
    <name evidence="2" type="ORF">GQ55_5G395100</name>
</gene>
<accession>A0A2T7DN64</accession>
<sequence>MLPPLSARHSHDSGTPPGGACPPPPPPSRSHWPSAQPWQKPGGAIDDYAAAHLYQERHRAVAEAFLRAMLNRNMSDNELVRQLDHMVENVVALPL</sequence>
<feature type="region of interest" description="Disordered" evidence="1">
    <location>
        <begin position="1"/>
        <end position="43"/>
    </location>
</feature>
<evidence type="ECO:0000256" key="1">
    <source>
        <dbReference type="SAM" id="MobiDB-lite"/>
    </source>
</evidence>
<proteinExistence type="predicted"/>
<dbReference type="Proteomes" id="UP000244336">
    <property type="component" value="Chromosome 5"/>
</dbReference>
<dbReference type="EMBL" id="CM009753">
    <property type="protein sequence ID" value="PUZ57023.1"/>
    <property type="molecule type" value="Genomic_DNA"/>
</dbReference>
<feature type="compositionally biased region" description="Pro residues" evidence="1">
    <location>
        <begin position="19"/>
        <end position="28"/>
    </location>
</feature>